<evidence type="ECO:0000256" key="2">
    <source>
        <dbReference type="ARBA" id="ARBA00023136"/>
    </source>
</evidence>
<feature type="domain" description="Outer membrane lipoprotein BamD-like" evidence="7">
    <location>
        <begin position="35"/>
        <end position="240"/>
    </location>
</feature>
<evidence type="ECO:0000256" key="5">
    <source>
        <dbReference type="ARBA" id="ARBA00023288"/>
    </source>
</evidence>
<name>A0ABQ6A147_9GAMM</name>
<comment type="subunit">
    <text evidence="6">Part of the Bam complex.</text>
</comment>
<proteinExistence type="inferred from homology"/>
<evidence type="ECO:0000313" key="8">
    <source>
        <dbReference type="EMBL" id="GLR63978.1"/>
    </source>
</evidence>
<reference evidence="9" key="1">
    <citation type="journal article" date="2019" name="Int. J. Syst. Evol. Microbiol.">
        <title>The Global Catalogue of Microorganisms (GCM) 10K type strain sequencing project: providing services to taxonomists for standard genome sequencing and annotation.</title>
        <authorList>
            <consortium name="The Broad Institute Genomics Platform"/>
            <consortium name="The Broad Institute Genome Sequencing Center for Infectious Disease"/>
            <person name="Wu L."/>
            <person name="Ma J."/>
        </authorList>
    </citation>
    <scope>NUCLEOTIDE SEQUENCE [LARGE SCALE GENOMIC DNA]</scope>
    <source>
        <strain evidence="9">NBRC 100033</strain>
    </source>
</reference>
<comment type="caution">
    <text evidence="8">The sequence shown here is derived from an EMBL/GenBank/DDBJ whole genome shotgun (WGS) entry which is preliminary data.</text>
</comment>
<evidence type="ECO:0000256" key="3">
    <source>
        <dbReference type="ARBA" id="ARBA00023139"/>
    </source>
</evidence>
<keyword evidence="1 6" id="KW-0732">Signal</keyword>
<dbReference type="CDD" id="cd15830">
    <property type="entry name" value="BamD"/>
    <property type="match status" value="1"/>
</dbReference>
<dbReference type="Pfam" id="PF13525">
    <property type="entry name" value="YfiO"/>
    <property type="match status" value="1"/>
</dbReference>
<evidence type="ECO:0000256" key="6">
    <source>
        <dbReference type="HAMAP-Rule" id="MF_00922"/>
    </source>
</evidence>
<organism evidence="8 9">
    <name type="scientific">Marinospirillum insulare</name>
    <dbReference type="NCBI Taxonomy" id="217169"/>
    <lineage>
        <taxon>Bacteria</taxon>
        <taxon>Pseudomonadati</taxon>
        <taxon>Pseudomonadota</taxon>
        <taxon>Gammaproteobacteria</taxon>
        <taxon>Oceanospirillales</taxon>
        <taxon>Oceanospirillaceae</taxon>
        <taxon>Marinospirillum</taxon>
    </lineage>
</organism>
<keyword evidence="3" id="KW-0564">Palmitate</keyword>
<evidence type="ECO:0000259" key="7">
    <source>
        <dbReference type="Pfam" id="PF13525"/>
    </source>
</evidence>
<dbReference type="SUPFAM" id="SSF48452">
    <property type="entry name" value="TPR-like"/>
    <property type="match status" value="1"/>
</dbReference>
<dbReference type="PANTHER" id="PTHR37423:SF1">
    <property type="entry name" value="OUTER MEMBRANE PROTEIN ASSEMBLY FACTOR BAMD"/>
    <property type="match status" value="1"/>
</dbReference>
<gene>
    <name evidence="6" type="primary">bamD</name>
    <name evidence="8" type="ORF">GCM10007878_14160</name>
</gene>
<dbReference type="InterPro" id="IPR017689">
    <property type="entry name" value="BamD"/>
</dbReference>
<dbReference type="EMBL" id="BSOR01000024">
    <property type="protein sequence ID" value="GLR63978.1"/>
    <property type="molecule type" value="Genomic_DNA"/>
</dbReference>
<evidence type="ECO:0000256" key="1">
    <source>
        <dbReference type="ARBA" id="ARBA00022729"/>
    </source>
</evidence>
<dbReference type="HAMAP" id="MF_00922">
    <property type="entry name" value="OM_assembly_BamD"/>
    <property type="match status" value="1"/>
</dbReference>
<keyword evidence="9" id="KW-1185">Reference proteome</keyword>
<comment type="similarity">
    <text evidence="6">Belongs to the BamD family.</text>
</comment>
<comment type="subcellular location">
    <subcellularLocation>
        <location evidence="6">Cell outer membrane</location>
    </subcellularLocation>
</comment>
<dbReference type="InterPro" id="IPR039565">
    <property type="entry name" value="BamD-like"/>
</dbReference>
<dbReference type="NCBIfam" id="TIGR03302">
    <property type="entry name" value="OM_YfiO"/>
    <property type="match status" value="1"/>
</dbReference>
<evidence type="ECO:0000256" key="4">
    <source>
        <dbReference type="ARBA" id="ARBA00023237"/>
    </source>
</evidence>
<accession>A0ABQ6A147</accession>
<dbReference type="PANTHER" id="PTHR37423">
    <property type="entry name" value="SOLUBLE LYTIC MUREIN TRANSGLYCOSYLASE-RELATED"/>
    <property type="match status" value="1"/>
</dbReference>
<dbReference type="InterPro" id="IPR011990">
    <property type="entry name" value="TPR-like_helical_dom_sf"/>
</dbReference>
<keyword evidence="2 6" id="KW-0472">Membrane</keyword>
<comment type="function">
    <text evidence="6">Part of the outer membrane protein assembly complex, which is involved in assembly and insertion of beta-barrel proteins into the outer membrane.</text>
</comment>
<evidence type="ECO:0000313" key="9">
    <source>
        <dbReference type="Proteomes" id="UP001156682"/>
    </source>
</evidence>
<keyword evidence="4 6" id="KW-0998">Cell outer membrane</keyword>
<sequence length="282" mass="32099">MPLNTLYSSTLLRLIILSLVFTLLYGCAGRLADDEKSEQQLYQEAQTALDKKRFITAIERLQFLEARFPFGEYGEQAQLELIYAYHQNNQHEQARAAASRFIRLNSNHPQIDYVLYLSGLSAWVAGRHSLEGLKLTDISQRDPGATREAYADFNRLITTFPDSDYAPDAQQRLRYLKNLLAAQEVYIGRFYLRRGAPIAAINRGRGVLEGYRDTPAVADALAVMIEGYLHLNDTEQANELRQLLVELQPNHPQIKGKEGFVQLHPADKPDKTLLQILSFDLF</sequence>
<dbReference type="Gene3D" id="1.25.40.10">
    <property type="entry name" value="Tetratricopeptide repeat domain"/>
    <property type="match status" value="1"/>
</dbReference>
<dbReference type="RefSeq" id="WP_051610568.1">
    <property type="nucleotide sequence ID" value="NZ_BSOR01000024.1"/>
</dbReference>
<keyword evidence="5" id="KW-0449">Lipoprotein</keyword>
<dbReference type="Proteomes" id="UP001156682">
    <property type="component" value="Unassembled WGS sequence"/>
</dbReference>
<protein>
    <recommendedName>
        <fullName evidence="6">Outer membrane protein assembly factor BamD</fullName>
    </recommendedName>
</protein>